<reference evidence="1" key="1">
    <citation type="submission" date="2021-02" db="EMBL/GenBank/DDBJ databases">
        <authorList>
            <person name="Nowell W R."/>
        </authorList>
    </citation>
    <scope>NUCLEOTIDE SEQUENCE</scope>
</reference>
<proteinExistence type="predicted"/>
<comment type="caution">
    <text evidence="1">The sequence shown here is derived from an EMBL/GenBank/DDBJ whole genome shotgun (WGS) entry which is preliminary data.</text>
</comment>
<protein>
    <submittedName>
        <fullName evidence="1">Uncharacterized protein</fullName>
    </submittedName>
</protein>
<gene>
    <name evidence="1" type="ORF">TOA249_LOCUS189</name>
</gene>
<organism evidence="1 2">
    <name type="scientific">Rotaria socialis</name>
    <dbReference type="NCBI Taxonomy" id="392032"/>
    <lineage>
        <taxon>Eukaryota</taxon>
        <taxon>Metazoa</taxon>
        <taxon>Spiralia</taxon>
        <taxon>Gnathifera</taxon>
        <taxon>Rotifera</taxon>
        <taxon>Eurotatoria</taxon>
        <taxon>Bdelloidea</taxon>
        <taxon>Philodinida</taxon>
        <taxon>Philodinidae</taxon>
        <taxon>Rotaria</taxon>
    </lineage>
</organism>
<dbReference type="AlphaFoldDB" id="A0A820T5V9"/>
<accession>A0A820T5V9</accession>
<dbReference type="EMBL" id="CAJOBS010000004">
    <property type="protein sequence ID" value="CAF4461797.1"/>
    <property type="molecule type" value="Genomic_DNA"/>
</dbReference>
<evidence type="ECO:0000313" key="1">
    <source>
        <dbReference type="EMBL" id="CAF4461797.1"/>
    </source>
</evidence>
<sequence>MTDFDTSGHCWSWRSCFTTVKHNKRTIKKRQSLESYHEKLSLNDHINNKISHCVDENSNFLYDSSSPAKNSISNEHEHYVKSNINNIKTGSLSNDDRHHFTENHNVQQTIDDINTKTINQKSLPTVRTTHLDVIAEDSNEENSDEYDETAQSSSYRLYYDSELINDANGLYLRLFDLSKTGHITIQFDDNRYLLQEFIRQIDKLKISIDDTKRASIELPRYAELVEARYSTLLATIESLSLLLKIGQISSYYSFVNHLIFSIEQRIEQLKKYVKLSSSNNLRQQRQDLNDDDFLSYRSALSSYEHLLTMPL</sequence>
<name>A0A820T5V9_9BILA</name>
<dbReference type="Proteomes" id="UP000663838">
    <property type="component" value="Unassembled WGS sequence"/>
</dbReference>
<evidence type="ECO:0000313" key="2">
    <source>
        <dbReference type="Proteomes" id="UP000663838"/>
    </source>
</evidence>